<dbReference type="RefSeq" id="WP_349243227.1">
    <property type="nucleotide sequence ID" value="NZ_JASCXX010000002.1"/>
</dbReference>
<name>A0AAW6TT79_9BACT</name>
<gene>
    <name evidence="2" type="ORF">QJ522_02070</name>
</gene>
<organism evidence="2 3">
    <name type="scientific">Anaerobaca lacustris</name>
    <dbReference type="NCBI Taxonomy" id="3044600"/>
    <lineage>
        <taxon>Bacteria</taxon>
        <taxon>Pseudomonadati</taxon>
        <taxon>Planctomycetota</taxon>
        <taxon>Phycisphaerae</taxon>
        <taxon>Sedimentisphaerales</taxon>
        <taxon>Anaerobacaceae</taxon>
        <taxon>Anaerobaca</taxon>
    </lineage>
</organism>
<evidence type="ECO:0000313" key="2">
    <source>
        <dbReference type="EMBL" id="MDI6447815.1"/>
    </source>
</evidence>
<dbReference type="EMBL" id="JASCXX010000002">
    <property type="protein sequence ID" value="MDI6447815.1"/>
    <property type="molecule type" value="Genomic_DNA"/>
</dbReference>
<evidence type="ECO:0000313" key="3">
    <source>
        <dbReference type="Proteomes" id="UP001431776"/>
    </source>
</evidence>
<sequence length="80" mass="9232">MKTIQISEELFEELKGLVVDPFDDTPDSVIGRLIQIVQKARSRWSPLETPQVEQQQTASVKPHKHESKEYSEEEDQVVLL</sequence>
<proteinExistence type="predicted"/>
<dbReference type="AlphaFoldDB" id="A0AAW6TT79"/>
<keyword evidence="3" id="KW-1185">Reference proteome</keyword>
<evidence type="ECO:0000256" key="1">
    <source>
        <dbReference type="SAM" id="MobiDB-lite"/>
    </source>
</evidence>
<comment type="caution">
    <text evidence="2">The sequence shown here is derived from an EMBL/GenBank/DDBJ whole genome shotgun (WGS) entry which is preliminary data.</text>
</comment>
<accession>A0AAW6TT79</accession>
<protein>
    <submittedName>
        <fullName evidence="2">Uncharacterized protein</fullName>
    </submittedName>
</protein>
<feature type="compositionally biased region" description="Acidic residues" evidence="1">
    <location>
        <begin position="71"/>
        <end position="80"/>
    </location>
</feature>
<dbReference type="Proteomes" id="UP001431776">
    <property type="component" value="Unassembled WGS sequence"/>
</dbReference>
<reference evidence="2" key="1">
    <citation type="submission" date="2023-05" db="EMBL/GenBank/DDBJ databases">
        <title>Anaerotaeda fermentans gen. nov., sp. nov., a novel anaerobic planctomycete of the new family within the order Sedimentisphaerales isolated from Taman Peninsula, Russia.</title>
        <authorList>
            <person name="Khomyakova M.A."/>
            <person name="Merkel A.Y."/>
            <person name="Slobodkin A.I."/>
        </authorList>
    </citation>
    <scope>NUCLEOTIDE SEQUENCE</scope>
    <source>
        <strain evidence="2">M17dextr</strain>
    </source>
</reference>
<feature type="region of interest" description="Disordered" evidence="1">
    <location>
        <begin position="45"/>
        <end position="80"/>
    </location>
</feature>